<keyword evidence="2" id="KW-1185">Reference proteome</keyword>
<dbReference type="Proteomes" id="UP000007148">
    <property type="component" value="Unassembled WGS sequence"/>
</dbReference>
<proteinExistence type="predicted"/>
<dbReference type="InParanoid" id="G4TZX1"/>
<organism evidence="1 2">
    <name type="scientific">Serendipita indica (strain DSM 11827)</name>
    <name type="common">Root endophyte fungus</name>
    <name type="synonym">Piriformospora indica</name>
    <dbReference type="NCBI Taxonomy" id="1109443"/>
    <lineage>
        <taxon>Eukaryota</taxon>
        <taxon>Fungi</taxon>
        <taxon>Dikarya</taxon>
        <taxon>Basidiomycota</taxon>
        <taxon>Agaricomycotina</taxon>
        <taxon>Agaricomycetes</taxon>
        <taxon>Sebacinales</taxon>
        <taxon>Serendipitaceae</taxon>
        <taxon>Serendipita</taxon>
    </lineage>
</organism>
<name>G4TZX1_SERID</name>
<evidence type="ECO:0000313" key="1">
    <source>
        <dbReference type="EMBL" id="CCA76864.1"/>
    </source>
</evidence>
<dbReference type="HOGENOM" id="CLU_2638976_0_0_1"/>
<protein>
    <submittedName>
        <fullName evidence="1">Uncharacterized protein</fullName>
    </submittedName>
</protein>
<dbReference type="AlphaFoldDB" id="G4TZX1"/>
<reference evidence="1 2" key="1">
    <citation type="journal article" date="2011" name="PLoS Pathog.">
        <title>Endophytic Life Strategies Decoded by Genome and Transcriptome Analyses of the Mutualistic Root Symbiont Piriformospora indica.</title>
        <authorList>
            <person name="Zuccaro A."/>
            <person name="Lahrmann U."/>
            <person name="Guldener U."/>
            <person name="Langen G."/>
            <person name="Pfiffi S."/>
            <person name="Biedenkopf D."/>
            <person name="Wong P."/>
            <person name="Samans B."/>
            <person name="Grimm C."/>
            <person name="Basiewicz M."/>
            <person name="Murat C."/>
            <person name="Martin F."/>
            <person name="Kogel K.H."/>
        </authorList>
    </citation>
    <scope>NUCLEOTIDE SEQUENCE [LARGE SCALE GENOMIC DNA]</scope>
    <source>
        <strain evidence="1 2">DSM 11827</strain>
    </source>
</reference>
<sequence>MKKQGWLEDNMTITTVPMADICRQAAEKAGVSQEAKHMLKAFSFVLKTAAVDPLLESFNKTATAKLDSLVDATKLKL</sequence>
<gene>
    <name evidence="1" type="ORF">PIIN_10849</name>
</gene>
<evidence type="ECO:0000313" key="2">
    <source>
        <dbReference type="Proteomes" id="UP000007148"/>
    </source>
</evidence>
<accession>G4TZX1</accession>
<dbReference type="EMBL" id="CAFZ01001066">
    <property type="protein sequence ID" value="CCA76864.1"/>
    <property type="molecule type" value="Genomic_DNA"/>
</dbReference>
<comment type="caution">
    <text evidence="1">The sequence shown here is derived from an EMBL/GenBank/DDBJ whole genome shotgun (WGS) entry which is preliminary data.</text>
</comment>